<dbReference type="InterPro" id="IPR003961">
    <property type="entry name" value="FN3_dom"/>
</dbReference>
<dbReference type="CDD" id="cd00063">
    <property type="entry name" value="FN3"/>
    <property type="match status" value="1"/>
</dbReference>
<protein>
    <submittedName>
        <fullName evidence="2">Unannotated protein</fullName>
    </submittedName>
</protein>
<sequence>MNSSYLVEVKSANALGESAVTSASYKVAKFAPPLPAAVTAVNYKRLSKNRVTVSWTPAATEYASSGYYYRVAKNGGKYGKWTKSSGMKTAVTLSKWKKNQTYKIQVKTRNVSGYSPTVTSSYTAR</sequence>
<dbReference type="InterPro" id="IPR036116">
    <property type="entry name" value="FN3_sf"/>
</dbReference>
<dbReference type="InterPro" id="IPR013783">
    <property type="entry name" value="Ig-like_fold"/>
</dbReference>
<accession>A0A6J6LCI8</accession>
<proteinExistence type="predicted"/>
<dbReference type="Gene3D" id="2.60.40.10">
    <property type="entry name" value="Immunoglobulins"/>
    <property type="match status" value="1"/>
</dbReference>
<evidence type="ECO:0000259" key="1">
    <source>
        <dbReference type="PROSITE" id="PS50853"/>
    </source>
</evidence>
<gene>
    <name evidence="2" type="ORF">UFOPK2237_00977</name>
</gene>
<feature type="domain" description="Fibronectin type-III" evidence="1">
    <location>
        <begin position="32"/>
        <end position="125"/>
    </location>
</feature>
<dbReference type="SUPFAM" id="SSF49265">
    <property type="entry name" value="Fibronectin type III"/>
    <property type="match status" value="1"/>
</dbReference>
<evidence type="ECO:0000313" key="2">
    <source>
        <dbReference type="EMBL" id="CAB4659406.1"/>
    </source>
</evidence>
<reference evidence="2" key="1">
    <citation type="submission" date="2020-05" db="EMBL/GenBank/DDBJ databases">
        <authorList>
            <person name="Chiriac C."/>
            <person name="Salcher M."/>
            <person name="Ghai R."/>
            <person name="Kavagutti S V."/>
        </authorList>
    </citation>
    <scope>NUCLEOTIDE SEQUENCE</scope>
</reference>
<dbReference type="EMBL" id="CAEZWI010000140">
    <property type="protein sequence ID" value="CAB4659406.1"/>
    <property type="molecule type" value="Genomic_DNA"/>
</dbReference>
<organism evidence="2">
    <name type="scientific">freshwater metagenome</name>
    <dbReference type="NCBI Taxonomy" id="449393"/>
    <lineage>
        <taxon>unclassified sequences</taxon>
        <taxon>metagenomes</taxon>
        <taxon>ecological metagenomes</taxon>
    </lineage>
</organism>
<dbReference type="PROSITE" id="PS50853">
    <property type="entry name" value="FN3"/>
    <property type="match status" value="1"/>
</dbReference>
<dbReference type="AlphaFoldDB" id="A0A6J6LCI8"/>
<name>A0A6J6LCI8_9ZZZZ</name>
<dbReference type="Pfam" id="PF00041">
    <property type="entry name" value="fn3"/>
    <property type="match status" value="1"/>
</dbReference>
<dbReference type="SMART" id="SM00060">
    <property type="entry name" value="FN3"/>
    <property type="match status" value="1"/>
</dbReference>